<feature type="transmembrane region" description="Helical" evidence="7">
    <location>
        <begin position="51"/>
        <end position="71"/>
    </location>
</feature>
<feature type="transmembrane region" description="Helical" evidence="7">
    <location>
        <begin position="175"/>
        <end position="193"/>
    </location>
</feature>
<sequence length="219" mass="23676">MRRNEQLRKIGWMLLGSILLAVSYYHINFQNNLVEGGFVGLALIGKYTLDWSPALTVLMLDIPVFIVAWFLSGRQFILNTAIATGTFSLAYELCERFSPIVLNFGSNLFLAAVLSGLLTGLGAGLVLRFGGATGGDDILALMLSRVSKLSVGTVFILFDVAVLLLSLFFLPLMDILYTILAVSIAGQVITWTMQAGTARRAHTSSAKPAPATAVRHQHG</sequence>
<keyword evidence="4 7" id="KW-1133">Transmembrane helix</keyword>
<dbReference type="PANTHER" id="PTHR33545:SF10">
    <property type="entry name" value="UPF0750 MEMBRANE PROTEIN YPJC"/>
    <property type="match status" value="1"/>
</dbReference>
<comment type="subcellular location">
    <subcellularLocation>
        <location evidence="1">Cell membrane</location>
        <topology evidence="1">Multi-pass membrane protein</topology>
    </subcellularLocation>
</comment>
<protein>
    <submittedName>
        <fullName evidence="8">Uncharacterized 5xTM membrane BCR, YitT family COG1284</fullName>
    </submittedName>
</protein>
<dbReference type="InterPro" id="IPR051461">
    <property type="entry name" value="UPF0750_membrane"/>
</dbReference>
<evidence type="ECO:0000256" key="5">
    <source>
        <dbReference type="ARBA" id="ARBA00023136"/>
    </source>
</evidence>
<feature type="transmembrane region" description="Helical" evidence="7">
    <location>
        <begin position="108"/>
        <end position="129"/>
    </location>
</feature>
<dbReference type="STRING" id="1852522.SAMN06295960_0546"/>
<dbReference type="EMBL" id="FXAZ01000001">
    <property type="protein sequence ID" value="SMG15378.1"/>
    <property type="molecule type" value="Genomic_DNA"/>
</dbReference>
<organism evidence="8 9">
    <name type="scientific">Paenibacillus aquistagni</name>
    <dbReference type="NCBI Taxonomy" id="1852522"/>
    <lineage>
        <taxon>Bacteria</taxon>
        <taxon>Bacillati</taxon>
        <taxon>Bacillota</taxon>
        <taxon>Bacilli</taxon>
        <taxon>Bacillales</taxon>
        <taxon>Paenibacillaceae</taxon>
        <taxon>Paenibacillus</taxon>
    </lineage>
</organism>
<dbReference type="InterPro" id="IPR003740">
    <property type="entry name" value="YitT"/>
</dbReference>
<evidence type="ECO:0000256" key="6">
    <source>
        <dbReference type="SAM" id="MobiDB-lite"/>
    </source>
</evidence>
<dbReference type="PANTHER" id="PTHR33545">
    <property type="entry name" value="UPF0750 MEMBRANE PROTEIN YITT-RELATED"/>
    <property type="match status" value="1"/>
</dbReference>
<feature type="transmembrane region" description="Helical" evidence="7">
    <location>
        <begin position="12"/>
        <end position="31"/>
    </location>
</feature>
<dbReference type="Pfam" id="PF02588">
    <property type="entry name" value="YitT_membrane"/>
    <property type="match status" value="1"/>
</dbReference>
<dbReference type="Proteomes" id="UP000193834">
    <property type="component" value="Unassembled WGS sequence"/>
</dbReference>
<evidence type="ECO:0000256" key="7">
    <source>
        <dbReference type="SAM" id="Phobius"/>
    </source>
</evidence>
<keyword evidence="2" id="KW-1003">Cell membrane</keyword>
<evidence type="ECO:0000313" key="9">
    <source>
        <dbReference type="Proteomes" id="UP000193834"/>
    </source>
</evidence>
<reference evidence="8 9" key="1">
    <citation type="submission" date="2017-04" db="EMBL/GenBank/DDBJ databases">
        <authorList>
            <person name="Afonso C.L."/>
            <person name="Miller P.J."/>
            <person name="Scott M.A."/>
            <person name="Spackman E."/>
            <person name="Goraichik I."/>
            <person name="Dimitrov K.M."/>
            <person name="Suarez D.L."/>
            <person name="Swayne D.E."/>
        </authorList>
    </citation>
    <scope>NUCLEOTIDE SEQUENCE [LARGE SCALE GENOMIC DNA]</scope>
    <source>
        <strain evidence="8 9">11</strain>
    </source>
</reference>
<feature type="region of interest" description="Disordered" evidence="6">
    <location>
        <begin position="200"/>
        <end position="219"/>
    </location>
</feature>
<gene>
    <name evidence="8" type="ORF">SAMN06295960_0546</name>
</gene>
<keyword evidence="5 7" id="KW-0472">Membrane</keyword>
<evidence type="ECO:0000256" key="3">
    <source>
        <dbReference type="ARBA" id="ARBA00022692"/>
    </source>
</evidence>
<feature type="transmembrane region" description="Helical" evidence="7">
    <location>
        <begin position="76"/>
        <end position="93"/>
    </location>
</feature>
<dbReference type="GO" id="GO:0005886">
    <property type="term" value="C:plasma membrane"/>
    <property type="evidence" value="ECO:0007669"/>
    <property type="project" value="UniProtKB-SubCell"/>
</dbReference>
<proteinExistence type="predicted"/>
<evidence type="ECO:0000313" key="8">
    <source>
        <dbReference type="EMBL" id="SMG15378.1"/>
    </source>
</evidence>
<name>A0A1X7IKG4_9BACL</name>
<keyword evidence="3 7" id="KW-0812">Transmembrane</keyword>
<keyword evidence="9" id="KW-1185">Reference proteome</keyword>
<evidence type="ECO:0000256" key="2">
    <source>
        <dbReference type="ARBA" id="ARBA00022475"/>
    </source>
</evidence>
<feature type="transmembrane region" description="Helical" evidence="7">
    <location>
        <begin position="149"/>
        <end position="169"/>
    </location>
</feature>
<evidence type="ECO:0000256" key="4">
    <source>
        <dbReference type="ARBA" id="ARBA00022989"/>
    </source>
</evidence>
<accession>A0A1X7IKG4</accession>
<evidence type="ECO:0000256" key="1">
    <source>
        <dbReference type="ARBA" id="ARBA00004651"/>
    </source>
</evidence>
<dbReference type="AlphaFoldDB" id="A0A1X7IKG4"/>